<proteinExistence type="predicted"/>
<dbReference type="GO" id="GO:0032259">
    <property type="term" value="P:methylation"/>
    <property type="evidence" value="ECO:0007669"/>
    <property type="project" value="UniProtKB-KW"/>
</dbReference>
<dbReference type="InterPro" id="IPR002935">
    <property type="entry name" value="SAM_O-MeTrfase"/>
</dbReference>
<evidence type="ECO:0000256" key="2">
    <source>
        <dbReference type="ARBA" id="ARBA00022679"/>
    </source>
</evidence>
<dbReference type="GO" id="GO:0008757">
    <property type="term" value="F:S-adenosylmethionine-dependent methyltransferase activity"/>
    <property type="evidence" value="ECO:0007669"/>
    <property type="project" value="TreeGrafter"/>
</dbReference>
<dbReference type="PANTHER" id="PTHR10509">
    <property type="entry name" value="O-METHYLTRANSFERASE-RELATED"/>
    <property type="match status" value="1"/>
</dbReference>
<evidence type="ECO:0000256" key="1">
    <source>
        <dbReference type="ARBA" id="ARBA00022603"/>
    </source>
</evidence>
<keyword evidence="1" id="KW-0489">Methyltransferase</keyword>
<evidence type="ECO:0000256" key="3">
    <source>
        <dbReference type="ARBA" id="ARBA00022691"/>
    </source>
</evidence>
<dbReference type="PANTHER" id="PTHR10509:SF14">
    <property type="entry name" value="CAFFEOYL-COA O-METHYLTRANSFERASE 3-RELATED"/>
    <property type="match status" value="1"/>
</dbReference>
<keyword evidence="3" id="KW-0949">S-adenosyl-L-methionine</keyword>
<dbReference type="Proteomes" id="UP000644756">
    <property type="component" value="Unassembled WGS sequence"/>
</dbReference>
<reference evidence="4" key="1">
    <citation type="journal article" date="2014" name="Int. J. Syst. Evol. Microbiol.">
        <title>Complete genome sequence of Corynebacterium casei LMG S-19264T (=DSM 44701T), isolated from a smear-ripened cheese.</title>
        <authorList>
            <consortium name="US DOE Joint Genome Institute (JGI-PGF)"/>
            <person name="Walter F."/>
            <person name="Albersmeier A."/>
            <person name="Kalinowski J."/>
            <person name="Ruckert C."/>
        </authorList>
    </citation>
    <scope>NUCLEOTIDE SEQUENCE</scope>
    <source>
        <strain evidence="4">CGMCC 1.12987</strain>
    </source>
</reference>
<dbReference type="EMBL" id="BMGR01000012">
    <property type="protein sequence ID" value="GGG15692.1"/>
    <property type="molecule type" value="Genomic_DNA"/>
</dbReference>
<dbReference type="AlphaFoldDB" id="A0A917FZW4"/>
<dbReference type="GO" id="GO:0008171">
    <property type="term" value="F:O-methyltransferase activity"/>
    <property type="evidence" value="ECO:0007669"/>
    <property type="project" value="InterPro"/>
</dbReference>
<dbReference type="SUPFAM" id="SSF53335">
    <property type="entry name" value="S-adenosyl-L-methionine-dependent methyltransferases"/>
    <property type="match status" value="1"/>
</dbReference>
<dbReference type="Pfam" id="PF01596">
    <property type="entry name" value="Methyltransf_3"/>
    <property type="match status" value="1"/>
</dbReference>
<reference evidence="4" key="2">
    <citation type="submission" date="2020-09" db="EMBL/GenBank/DDBJ databases">
        <authorList>
            <person name="Sun Q."/>
            <person name="Zhou Y."/>
        </authorList>
    </citation>
    <scope>NUCLEOTIDE SEQUENCE</scope>
    <source>
        <strain evidence="4">CGMCC 1.12987</strain>
    </source>
</reference>
<dbReference type="CDD" id="cd02440">
    <property type="entry name" value="AdoMet_MTases"/>
    <property type="match status" value="1"/>
</dbReference>
<keyword evidence="2" id="KW-0808">Transferase</keyword>
<accession>A0A917FZW4</accession>
<keyword evidence="5" id="KW-1185">Reference proteome</keyword>
<dbReference type="InterPro" id="IPR050362">
    <property type="entry name" value="Cation-dep_OMT"/>
</dbReference>
<dbReference type="RefSeq" id="WP_188532435.1">
    <property type="nucleotide sequence ID" value="NZ_BMGR01000012.1"/>
</dbReference>
<evidence type="ECO:0000313" key="5">
    <source>
        <dbReference type="Proteomes" id="UP000644756"/>
    </source>
</evidence>
<dbReference type="PROSITE" id="PS51682">
    <property type="entry name" value="SAM_OMT_I"/>
    <property type="match status" value="1"/>
</dbReference>
<name>A0A917FZW4_9BACL</name>
<dbReference type="Gene3D" id="3.40.50.150">
    <property type="entry name" value="Vaccinia Virus protein VP39"/>
    <property type="match status" value="1"/>
</dbReference>
<sequence>MLTGEQYVEQLYGDDADLERAKQGIRAAGMPEISIHEGYGRLLTMLVRSSGARDVLEIGALGGCSGIYLARGLGQEGTLTSLELEQSYADLAYANLQASGLGDKVSYRIGDAKVSLAELAAEGRQYDFFFIDADKEGYPVYLDWAIRLARPGAIIAGDNTLLRGRVTDPTKAGPSVTAMRSFNERIASDERLISTILPAYDGLALAVVK</sequence>
<comment type="caution">
    <text evidence="4">The sequence shown here is derived from an EMBL/GenBank/DDBJ whole genome shotgun (WGS) entry which is preliminary data.</text>
</comment>
<organism evidence="4 5">
    <name type="scientific">Paenibacillus abyssi</name>
    <dbReference type="NCBI Taxonomy" id="1340531"/>
    <lineage>
        <taxon>Bacteria</taxon>
        <taxon>Bacillati</taxon>
        <taxon>Bacillota</taxon>
        <taxon>Bacilli</taxon>
        <taxon>Bacillales</taxon>
        <taxon>Paenibacillaceae</taxon>
        <taxon>Paenibacillus</taxon>
    </lineage>
</organism>
<gene>
    <name evidence="4" type="ORF">GCM10010916_35800</name>
</gene>
<dbReference type="InterPro" id="IPR029063">
    <property type="entry name" value="SAM-dependent_MTases_sf"/>
</dbReference>
<protein>
    <submittedName>
        <fullName evidence="4">O-methyltransferase</fullName>
    </submittedName>
</protein>
<evidence type="ECO:0000313" key="4">
    <source>
        <dbReference type="EMBL" id="GGG15692.1"/>
    </source>
</evidence>